<keyword evidence="1" id="KW-0328">Glycosyltransferase</keyword>
<evidence type="ECO:0000313" key="4">
    <source>
        <dbReference type="EMBL" id="MBW7581548.1"/>
    </source>
</evidence>
<dbReference type="RefSeq" id="WP_219966937.1">
    <property type="nucleotide sequence ID" value="NZ_JAHXBZ010000001.1"/>
</dbReference>
<dbReference type="EMBL" id="JAHXBZ010000001">
    <property type="protein sequence ID" value="MBW7581548.1"/>
    <property type="molecule type" value="Genomic_DNA"/>
</dbReference>
<evidence type="ECO:0000256" key="1">
    <source>
        <dbReference type="ARBA" id="ARBA00022676"/>
    </source>
</evidence>
<dbReference type="PANTHER" id="PTHR22916:SF51">
    <property type="entry name" value="GLYCOSYLTRANSFERASE EPSH-RELATED"/>
    <property type="match status" value="1"/>
</dbReference>
<gene>
    <name evidence="4" type="ORF">KV696_04135</name>
</gene>
<sequence length="582" mass="68509">MGNELISIVVPIYNVENYLRECLDSIKNQAFKNFECIMVNDGSTDSSQKIAEEYLADSRFKLINQSNKGLSGARNTGISHIREESTFVSFVDSDDYIYPDFLETLIEHIEDDVDIIEGMIEYFHDEIKVDNVSHNFEKKVLLTKDDKLGELALNELRVSVFPKLFRKSLLTEDFFPEGWIFEDLAVVPELVSYSGKWIKLPKVIYGYRIRPNSITTKEFSEEKLDVFKIFGKYDLFFKDESDVTKLLVEKIKYLHLNYHDIEFVPENNQYKQLYQQEKQKLLSKIADYESKALISIIVPIYDVENYLRQCLDSIVSQTYQNFECLLVNDGSPDNSADICREYVEKDSRFRYFEKENGGVSSARNLGIERSKGQYITFIDSDDWVDSDYLEVLYNALIDENADIAISTYKQFNMDDNCYYVHSYQRGYDRKVFTSEELIDSLSSLYQYDNTYIFVSCKLVSKRLLKYIHFNHCTSYGEDMEYWYKLYLTAKTIVYENKDTYTYRTGNDSSKHFKIEKIRSDIQQRLNFIAVIAARGMNVATYVNDFITYLHFLETKFVEEEQSNETVRWLKEILFLLEGFREI</sequence>
<name>A0ABS7DU77_9STRE</name>
<proteinExistence type="predicted"/>
<protein>
    <submittedName>
        <fullName evidence="4">Glycosyltransferase</fullName>
    </submittedName>
</protein>
<comment type="caution">
    <text evidence="4">The sequence shown here is derived from an EMBL/GenBank/DDBJ whole genome shotgun (WGS) entry which is preliminary data.</text>
</comment>
<evidence type="ECO:0000313" key="5">
    <source>
        <dbReference type="Proteomes" id="UP000767465"/>
    </source>
</evidence>
<feature type="domain" description="Glycosyltransferase 2-like" evidence="3">
    <location>
        <begin position="7"/>
        <end position="169"/>
    </location>
</feature>
<accession>A0ABS7DU77</accession>
<organism evidence="4 5">
    <name type="scientific">Streptococcus humanilactis</name>
    <dbReference type="NCBI Taxonomy" id="2841061"/>
    <lineage>
        <taxon>Bacteria</taxon>
        <taxon>Bacillati</taxon>
        <taxon>Bacillota</taxon>
        <taxon>Bacilli</taxon>
        <taxon>Lactobacillales</taxon>
        <taxon>Streptococcaceae</taxon>
        <taxon>Streptococcus</taxon>
        <taxon>Streptococcus mitis group</taxon>
    </lineage>
</organism>
<feature type="domain" description="Glycosyltransferase 2-like" evidence="3">
    <location>
        <begin position="295"/>
        <end position="422"/>
    </location>
</feature>
<dbReference type="SUPFAM" id="SSF53448">
    <property type="entry name" value="Nucleotide-diphospho-sugar transferases"/>
    <property type="match status" value="2"/>
</dbReference>
<dbReference type="Proteomes" id="UP000767465">
    <property type="component" value="Unassembled WGS sequence"/>
</dbReference>
<dbReference type="Pfam" id="PF00535">
    <property type="entry name" value="Glycos_transf_2"/>
    <property type="match status" value="2"/>
</dbReference>
<keyword evidence="2" id="KW-0808">Transferase</keyword>
<dbReference type="PANTHER" id="PTHR22916">
    <property type="entry name" value="GLYCOSYLTRANSFERASE"/>
    <property type="match status" value="1"/>
</dbReference>
<dbReference type="InterPro" id="IPR001173">
    <property type="entry name" value="Glyco_trans_2-like"/>
</dbReference>
<evidence type="ECO:0000259" key="3">
    <source>
        <dbReference type="Pfam" id="PF00535"/>
    </source>
</evidence>
<dbReference type="InterPro" id="IPR029044">
    <property type="entry name" value="Nucleotide-diphossugar_trans"/>
</dbReference>
<dbReference type="CDD" id="cd00761">
    <property type="entry name" value="Glyco_tranf_GTA_type"/>
    <property type="match status" value="2"/>
</dbReference>
<keyword evidence="5" id="KW-1185">Reference proteome</keyword>
<reference evidence="4 5" key="1">
    <citation type="submission" date="2021-07" db="EMBL/GenBank/DDBJ databases">
        <title>Streptococcus humanmilk sp.nov.,a novel bacteria of streptococcus.</title>
        <authorList>
            <person name="Han F."/>
        </authorList>
    </citation>
    <scope>NUCLEOTIDE SEQUENCE [LARGE SCALE GENOMIC DNA]</scope>
    <source>
        <strain evidence="4 5">IMAU99125</strain>
    </source>
</reference>
<evidence type="ECO:0000256" key="2">
    <source>
        <dbReference type="ARBA" id="ARBA00022679"/>
    </source>
</evidence>
<dbReference type="Gene3D" id="3.90.550.10">
    <property type="entry name" value="Spore Coat Polysaccharide Biosynthesis Protein SpsA, Chain A"/>
    <property type="match status" value="2"/>
</dbReference>